<accession>A0A7W7DDL2</accession>
<sequence>MSASLTETNLAAVFAALDADGDGHLGVHDFKTLADRMCARLAPDPASARHRAVQAACAGWWEQIRESADADGDGRVSEAEYVAAADAHTGSGPGHLRVVLALCDVLFDIADADEDGSITREEFAGFYTASRLDPRLGESGFDGLDADGDGKITKEEFTSGIRTLLTSEDTTAPGTWLLGVTSA</sequence>
<feature type="domain" description="EF-hand" evidence="1">
    <location>
        <begin position="5"/>
        <end position="40"/>
    </location>
</feature>
<dbReference type="PANTHER" id="PTHR10827">
    <property type="entry name" value="RETICULOCALBIN"/>
    <property type="match status" value="1"/>
</dbReference>
<dbReference type="SUPFAM" id="SSF47473">
    <property type="entry name" value="EF-hand"/>
    <property type="match status" value="1"/>
</dbReference>
<feature type="domain" description="EF-hand" evidence="1">
    <location>
        <begin position="141"/>
        <end position="167"/>
    </location>
</feature>
<dbReference type="InterPro" id="IPR018247">
    <property type="entry name" value="EF_Hand_1_Ca_BS"/>
</dbReference>
<dbReference type="AlphaFoldDB" id="A0A7W7DDL2"/>
<dbReference type="Proteomes" id="UP000542210">
    <property type="component" value="Unassembled WGS sequence"/>
</dbReference>
<dbReference type="Gene3D" id="1.10.238.10">
    <property type="entry name" value="EF-hand"/>
    <property type="match status" value="1"/>
</dbReference>
<dbReference type="InterPro" id="IPR011992">
    <property type="entry name" value="EF-hand-dom_pair"/>
</dbReference>
<evidence type="ECO:0000259" key="1">
    <source>
        <dbReference type="PROSITE" id="PS50222"/>
    </source>
</evidence>
<dbReference type="PANTHER" id="PTHR10827:SF52">
    <property type="entry name" value="IP16409P"/>
    <property type="match status" value="1"/>
</dbReference>
<comment type="caution">
    <text evidence="2">The sequence shown here is derived from an EMBL/GenBank/DDBJ whole genome shotgun (WGS) entry which is preliminary data.</text>
</comment>
<name>A0A7W7DDL2_9ACTN</name>
<organism evidence="2 3">
    <name type="scientific">Sphaerisporangium siamense</name>
    <dbReference type="NCBI Taxonomy" id="795645"/>
    <lineage>
        <taxon>Bacteria</taxon>
        <taxon>Bacillati</taxon>
        <taxon>Actinomycetota</taxon>
        <taxon>Actinomycetes</taxon>
        <taxon>Streptosporangiales</taxon>
        <taxon>Streptosporangiaceae</taxon>
        <taxon>Sphaerisporangium</taxon>
    </lineage>
</organism>
<dbReference type="PROSITE" id="PS50222">
    <property type="entry name" value="EF_HAND_2"/>
    <property type="match status" value="3"/>
</dbReference>
<dbReference type="EMBL" id="JACHND010000001">
    <property type="protein sequence ID" value="MBB4703716.1"/>
    <property type="molecule type" value="Genomic_DNA"/>
</dbReference>
<protein>
    <submittedName>
        <fullName evidence="2">Ca2+-binding EF-hand superfamily protein</fullName>
    </submittedName>
</protein>
<dbReference type="PROSITE" id="PS00018">
    <property type="entry name" value="EF_HAND_1"/>
    <property type="match status" value="4"/>
</dbReference>
<keyword evidence="3" id="KW-1185">Reference proteome</keyword>
<evidence type="ECO:0000313" key="3">
    <source>
        <dbReference type="Proteomes" id="UP000542210"/>
    </source>
</evidence>
<dbReference type="Pfam" id="PF13202">
    <property type="entry name" value="EF-hand_5"/>
    <property type="match status" value="4"/>
</dbReference>
<gene>
    <name evidence="2" type="ORF">BJ982_005260</name>
</gene>
<reference evidence="2 3" key="1">
    <citation type="submission" date="2020-08" db="EMBL/GenBank/DDBJ databases">
        <title>Sequencing the genomes of 1000 actinobacteria strains.</title>
        <authorList>
            <person name="Klenk H.-P."/>
        </authorList>
    </citation>
    <scope>NUCLEOTIDE SEQUENCE [LARGE SCALE GENOMIC DNA]</scope>
    <source>
        <strain evidence="2 3">DSM 45784</strain>
    </source>
</reference>
<dbReference type="SMART" id="SM00054">
    <property type="entry name" value="EFh"/>
    <property type="match status" value="4"/>
</dbReference>
<dbReference type="RefSeq" id="WP_184884310.1">
    <property type="nucleotide sequence ID" value="NZ_BOOV01000001.1"/>
</dbReference>
<dbReference type="GO" id="GO:0005509">
    <property type="term" value="F:calcium ion binding"/>
    <property type="evidence" value="ECO:0007669"/>
    <property type="project" value="InterPro"/>
</dbReference>
<evidence type="ECO:0000313" key="2">
    <source>
        <dbReference type="EMBL" id="MBB4703716.1"/>
    </source>
</evidence>
<feature type="domain" description="EF-hand" evidence="1">
    <location>
        <begin position="98"/>
        <end position="133"/>
    </location>
</feature>
<proteinExistence type="predicted"/>
<dbReference type="InterPro" id="IPR002048">
    <property type="entry name" value="EF_hand_dom"/>
</dbReference>